<dbReference type="InterPro" id="IPR003593">
    <property type="entry name" value="AAA+_ATPase"/>
</dbReference>
<protein>
    <submittedName>
        <fullName evidence="2">Replication factor C large subunit</fullName>
    </submittedName>
</protein>
<dbReference type="STRING" id="476652.DEAC_c22680"/>
<proteinExistence type="predicted"/>
<organism evidence="2 3">
    <name type="scientific">Desulfosporosinus acididurans</name>
    <dbReference type="NCBI Taxonomy" id="476652"/>
    <lineage>
        <taxon>Bacteria</taxon>
        <taxon>Bacillati</taxon>
        <taxon>Bacillota</taxon>
        <taxon>Clostridia</taxon>
        <taxon>Eubacteriales</taxon>
        <taxon>Desulfitobacteriaceae</taxon>
        <taxon>Desulfosporosinus</taxon>
    </lineage>
</organism>
<dbReference type="SMART" id="SM00382">
    <property type="entry name" value="AAA"/>
    <property type="match status" value="1"/>
</dbReference>
<dbReference type="Pfam" id="PF05673">
    <property type="entry name" value="DUF815"/>
    <property type="match status" value="1"/>
</dbReference>
<feature type="domain" description="AAA+ ATPase" evidence="1">
    <location>
        <begin position="256"/>
        <end position="373"/>
    </location>
</feature>
<evidence type="ECO:0000313" key="3">
    <source>
        <dbReference type="Proteomes" id="UP000036356"/>
    </source>
</evidence>
<dbReference type="Proteomes" id="UP000036356">
    <property type="component" value="Unassembled WGS sequence"/>
</dbReference>
<dbReference type="SUPFAM" id="SSF52540">
    <property type="entry name" value="P-loop containing nucleoside triphosphate hydrolases"/>
    <property type="match status" value="1"/>
</dbReference>
<dbReference type="InterPro" id="IPR008533">
    <property type="entry name" value="DUF815"/>
</dbReference>
<sequence length="461" mass="52680">MNRSCSSTNLFLLALDSLSVYRNLLEDSVLGKLRELLAGLEKMDLQLRDIINYYNDFYFELAKCPGLSLSHHILNQLIFAENSFSFNAQAMHPSMPENTLDQAVVSDLKNLETIAKLDSTTLKAEIAKLYKNNNTGNYPDDAGTFPESLLQILPDWEFSPTLLVNREPEHLRTLKEKFLTSTCWGDCLQDLKEFHRQYGCGIFARSIAFIWERTEGRGSLKCVERPDPITLRDLVDYHDERSRVLENTRQFLKGYPANNVLLYGDRGTGKSSTVKAILNEYHPLGLRMIEIPKAFLADFPQILRLLHNRSQKFILFVDDLVFGDNEENYTSLKAVLEGGLESKTSNILIYATSNRRHLVKEYFSERAGLQSSNREEEVHAGDSMQEKLSLADRFGINVVFSSPDQKQYLKIVEGIASHRNLAIDQTTLHKEALQWALWYNGRSARTARQFVDWIEGELAGH</sequence>
<evidence type="ECO:0000259" key="1">
    <source>
        <dbReference type="SMART" id="SM00382"/>
    </source>
</evidence>
<comment type="caution">
    <text evidence="2">The sequence shown here is derived from an EMBL/GenBank/DDBJ whole genome shotgun (WGS) entry which is preliminary data.</text>
</comment>
<dbReference type="EMBL" id="LDZY01000007">
    <property type="protein sequence ID" value="KLU65638.1"/>
    <property type="molecule type" value="Genomic_DNA"/>
</dbReference>
<dbReference type="InterPro" id="IPR027417">
    <property type="entry name" value="P-loop_NTPase"/>
</dbReference>
<reference evidence="2 3" key="1">
    <citation type="submission" date="2015-06" db="EMBL/GenBank/DDBJ databases">
        <title>Draft genome of the moderately acidophilic sulfate reducer Candidatus Desulfosporosinus acididurans strain M1.</title>
        <authorList>
            <person name="Poehlein A."/>
            <person name="Petzsch P."/>
            <person name="Johnson B.D."/>
            <person name="Schloemann M."/>
            <person name="Daniel R."/>
            <person name="Muehling M."/>
        </authorList>
    </citation>
    <scope>NUCLEOTIDE SEQUENCE [LARGE SCALE GENOMIC DNA]</scope>
    <source>
        <strain evidence="2 3">M1</strain>
    </source>
</reference>
<dbReference type="AlphaFoldDB" id="A0A0J1FRM6"/>
<name>A0A0J1FRM6_9FIRM</name>
<dbReference type="PANTHER" id="PTHR42935:SF1">
    <property type="entry name" value="SLR0930 PROTEIN"/>
    <property type="match status" value="1"/>
</dbReference>
<dbReference type="PATRIC" id="fig|476652.3.peg.2350"/>
<dbReference type="RefSeq" id="WP_047810137.1">
    <property type="nucleotide sequence ID" value="NZ_LDZY01000007.1"/>
</dbReference>
<dbReference type="CDD" id="cd00009">
    <property type="entry name" value="AAA"/>
    <property type="match status" value="1"/>
</dbReference>
<accession>A0A0J1FRM6</accession>
<evidence type="ECO:0000313" key="2">
    <source>
        <dbReference type="EMBL" id="KLU65638.1"/>
    </source>
</evidence>
<dbReference type="Gene3D" id="3.40.50.300">
    <property type="entry name" value="P-loop containing nucleotide triphosphate hydrolases"/>
    <property type="match status" value="1"/>
</dbReference>
<dbReference type="PANTHER" id="PTHR42935">
    <property type="entry name" value="SLR0930 PROTEIN"/>
    <property type="match status" value="1"/>
</dbReference>
<gene>
    <name evidence="2" type="ORF">DEAC_c22680</name>
</gene>
<keyword evidence="3" id="KW-1185">Reference proteome</keyword>